<dbReference type="Proteomes" id="UP001142055">
    <property type="component" value="Chromosome 1"/>
</dbReference>
<protein>
    <submittedName>
        <fullName evidence="2">Uncharacterized protein</fullName>
    </submittedName>
</protein>
<keyword evidence="3" id="KW-1185">Reference proteome</keyword>
<accession>A0A9Q0MG43</accession>
<sequence>MKASAKHDDDDDDDVMLNSYDATEEGQEVRRRRGERRTEPADMPDRTRRYPTQCWGKK</sequence>
<dbReference type="AlphaFoldDB" id="A0A9Q0MG43"/>
<evidence type="ECO:0000256" key="1">
    <source>
        <dbReference type="SAM" id="MobiDB-lite"/>
    </source>
</evidence>
<feature type="region of interest" description="Disordered" evidence="1">
    <location>
        <begin position="1"/>
        <end position="58"/>
    </location>
</feature>
<evidence type="ECO:0000313" key="3">
    <source>
        <dbReference type="Proteomes" id="UP001142055"/>
    </source>
</evidence>
<dbReference type="EMBL" id="JAPWDV010000001">
    <property type="protein sequence ID" value="KAJ6225256.1"/>
    <property type="molecule type" value="Genomic_DNA"/>
</dbReference>
<reference evidence="2" key="1">
    <citation type="submission" date="2022-12" db="EMBL/GenBank/DDBJ databases">
        <title>Genome assemblies of Blomia tropicalis.</title>
        <authorList>
            <person name="Cui Y."/>
        </authorList>
    </citation>
    <scope>NUCLEOTIDE SEQUENCE</scope>
    <source>
        <tissue evidence="2">Adult mites</tissue>
    </source>
</reference>
<organism evidence="2 3">
    <name type="scientific">Blomia tropicalis</name>
    <name type="common">Mite</name>
    <dbReference type="NCBI Taxonomy" id="40697"/>
    <lineage>
        <taxon>Eukaryota</taxon>
        <taxon>Metazoa</taxon>
        <taxon>Ecdysozoa</taxon>
        <taxon>Arthropoda</taxon>
        <taxon>Chelicerata</taxon>
        <taxon>Arachnida</taxon>
        <taxon>Acari</taxon>
        <taxon>Acariformes</taxon>
        <taxon>Sarcoptiformes</taxon>
        <taxon>Astigmata</taxon>
        <taxon>Glycyphagoidea</taxon>
        <taxon>Echimyopodidae</taxon>
        <taxon>Blomia</taxon>
    </lineage>
</organism>
<proteinExistence type="predicted"/>
<gene>
    <name evidence="2" type="ORF">RDWZM_003801</name>
</gene>
<comment type="caution">
    <text evidence="2">The sequence shown here is derived from an EMBL/GenBank/DDBJ whole genome shotgun (WGS) entry which is preliminary data.</text>
</comment>
<feature type="compositionally biased region" description="Basic and acidic residues" evidence="1">
    <location>
        <begin position="36"/>
        <end position="48"/>
    </location>
</feature>
<name>A0A9Q0MG43_BLOTA</name>
<evidence type="ECO:0000313" key="2">
    <source>
        <dbReference type="EMBL" id="KAJ6225256.1"/>
    </source>
</evidence>